<sequence>MAQTSASAASAASTSGPSEALQMALVQLRKAEWSDEEAVRKAARATLAALRDVGCKGDKTSKSKATKKASATQWMNRREALRVGLEQLVQEELVKTVVLFEEIADSPAFQELLFVCLDAMSRALQRATSGRAETLDENASVRALALCDRLLERRRQVYIAEDAEGIRDSLSAISVLRIMQVYRVRVSHASGAETATCAVARFYRLMERRTEMKKNVWERETSFAVKELTELIVQFDLVRDASWPVDGADLVRCCVELHWFQLMSKLVAADSTKDLARVFIRTALSMKPPNMWKAHGCMKEYRLEREFPELVQAFRRGSLETCAEKGKHAELLFRLENYRDPKLTAFVTGLLVDQGEHWLAQHLADRLQLARNTPEFLRIDQETVKQIEQERQQTYLRLPHEIEASIVFVCTDASANMACAWLDGLGASDIVGMDGEWKASLKSGRNLASVLQLSSRERIFLLDLLWLMDAANKKKTTMGTHGSSSSRQLLCNALQRLFRREDVVKVAYGFSSDIDVLTKSYPGHTCWQAIYSLLDFAHVSVREEGSGQWAASYCRKVSRGLKDVVLQVLGKKLSKLEQLSNWEARPLRAGQMHYAALDAYVLTQIADAVFPPLQGIPSKLLTRLDHQAVRSRDGMRQHGASQMAAVAKGLEEMDLFKSAEAEMRRRCEQYGIRFVDSLESSNKVEGGEVRVIKLAAPMVAVKKVAEALGVGEAQVLKSMAYMVHEGAKSWKPVMVLVRGDSSVKEGQLAAWAQTMVRRASGDECQRCFGLPGGGLGPVSAVTPRFQVLCDSAVKEVSGPVYAGLGSLERIARYDSVNTLLKICGDARTSVAGVSSKAVTQQPTLRPISALETKFLVDNMLGRLGKIMRMVGLDCTKVQEVPGVEELLAASVANSQAAKVPTKEQTARKRAQSLLRTKELKLALAAARAEQRVFLTTDRKVAEMYREDDVVLLDNFSNRYAQFDEVCKRLAIKLDAGSFLTRCMMCNGLGFDRIDREEVARLKKEGHVSVDRVPDDILDSVTEFYRCKQPDCFRVFWEGPKFDHCWELYETLKLGEQRSASGPAAAETAAANNEVNSSTPSSAI</sequence>
<dbReference type="Pfam" id="PF01927">
    <property type="entry name" value="Mut7-C"/>
    <property type="match status" value="1"/>
</dbReference>
<keyword evidence="3" id="KW-0540">Nuclease</keyword>
<dbReference type="GO" id="GO:0008408">
    <property type="term" value="F:3'-5' exonuclease activity"/>
    <property type="evidence" value="ECO:0007669"/>
    <property type="project" value="InterPro"/>
</dbReference>
<evidence type="ECO:0000259" key="2">
    <source>
        <dbReference type="SMART" id="SM00474"/>
    </source>
</evidence>
<feature type="region of interest" description="Disordered" evidence="1">
    <location>
        <begin position="1062"/>
        <end position="1083"/>
    </location>
</feature>
<accession>A0A2R5GCD1</accession>
<dbReference type="Proteomes" id="UP000241890">
    <property type="component" value="Unassembled WGS sequence"/>
</dbReference>
<proteinExistence type="predicted"/>
<evidence type="ECO:0000256" key="1">
    <source>
        <dbReference type="SAM" id="MobiDB-lite"/>
    </source>
</evidence>
<gene>
    <name evidence="3" type="ORF">FCC1311_042222</name>
</gene>
<protein>
    <submittedName>
        <fullName evidence="3">Werner Syndrome-like exonuclease</fullName>
    </submittedName>
</protein>
<dbReference type="EMBL" id="BEYU01000038">
    <property type="protein sequence ID" value="GBG27999.1"/>
    <property type="molecule type" value="Genomic_DNA"/>
</dbReference>
<dbReference type="AlphaFoldDB" id="A0A2R5GCD1"/>
<keyword evidence="4" id="KW-1185">Reference proteome</keyword>
<dbReference type="InterPro" id="IPR036397">
    <property type="entry name" value="RNaseH_sf"/>
</dbReference>
<feature type="compositionally biased region" description="Low complexity" evidence="1">
    <location>
        <begin position="1062"/>
        <end position="1077"/>
    </location>
</feature>
<dbReference type="InterPro" id="IPR052408">
    <property type="entry name" value="Exonuclease_MUT-7-like"/>
</dbReference>
<dbReference type="SUPFAM" id="SSF53098">
    <property type="entry name" value="Ribonuclease H-like"/>
    <property type="match status" value="1"/>
</dbReference>
<dbReference type="InterPro" id="IPR012337">
    <property type="entry name" value="RNaseH-like_sf"/>
</dbReference>
<dbReference type="InParanoid" id="A0A2R5GCD1"/>
<feature type="domain" description="3'-5' exonuclease" evidence="2">
    <location>
        <begin position="406"/>
        <end position="614"/>
    </location>
</feature>
<dbReference type="Pfam" id="PF04073">
    <property type="entry name" value="tRNA_edit"/>
    <property type="match status" value="1"/>
</dbReference>
<dbReference type="PANTHER" id="PTHR47765:SF2">
    <property type="entry name" value="EXONUCLEASE MUT-7 HOMOLOG"/>
    <property type="match status" value="1"/>
</dbReference>
<organism evidence="3 4">
    <name type="scientific">Hondaea fermentalgiana</name>
    <dbReference type="NCBI Taxonomy" id="2315210"/>
    <lineage>
        <taxon>Eukaryota</taxon>
        <taxon>Sar</taxon>
        <taxon>Stramenopiles</taxon>
        <taxon>Bigyra</taxon>
        <taxon>Labyrinthulomycetes</taxon>
        <taxon>Thraustochytrida</taxon>
        <taxon>Thraustochytriidae</taxon>
        <taxon>Hondaea</taxon>
    </lineage>
</organism>
<evidence type="ECO:0000313" key="3">
    <source>
        <dbReference type="EMBL" id="GBG27999.1"/>
    </source>
</evidence>
<keyword evidence="3" id="KW-0378">Hydrolase</keyword>
<dbReference type="Gene3D" id="3.90.960.10">
    <property type="entry name" value="YbaK/aminoacyl-tRNA synthetase-associated domain"/>
    <property type="match status" value="1"/>
</dbReference>
<dbReference type="Gene3D" id="3.30.420.10">
    <property type="entry name" value="Ribonuclease H-like superfamily/Ribonuclease H"/>
    <property type="match status" value="1"/>
</dbReference>
<dbReference type="InterPro" id="IPR002562">
    <property type="entry name" value="3'-5'_exonuclease_dom"/>
</dbReference>
<name>A0A2R5GCD1_9STRA</name>
<dbReference type="InterPro" id="IPR007214">
    <property type="entry name" value="YbaK/aa-tRNA-synth-assoc-dom"/>
</dbReference>
<dbReference type="InterPro" id="IPR002782">
    <property type="entry name" value="Mut7-C_RNAse_dom"/>
</dbReference>
<dbReference type="Pfam" id="PF01612">
    <property type="entry name" value="DNA_pol_A_exo1"/>
    <property type="match status" value="1"/>
</dbReference>
<keyword evidence="3" id="KW-0269">Exonuclease</keyword>
<dbReference type="SUPFAM" id="SSF55826">
    <property type="entry name" value="YbaK/ProRS associated domain"/>
    <property type="match status" value="1"/>
</dbReference>
<dbReference type="GO" id="GO:0003676">
    <property type="term" value="F:nucleic acid binding"/>
    <property type="evidence" value="ECO:0007669"/>
    <property type="project" value="InterPro"/>
</dbReference>
<evidence type="ECO:0000313" key="4">
    <source>
        <dbReference type="Proteomes" id="UP000241890"/>
    </source>
</evidence>
<comment type="caution">
    <text evidence="3">The sequence shown here is derived from an EMBL/GenBank/DDBJ whole genome shotgun (WGS) entry which is preliminary data.</text>
</comment>
<dbReference type="SMART" id="SM00474">
    <property type="entry name" value="35EXOc"/>
    <property type="match status" value="1"/>
</dbReference>
<reference evidence="3 4" key="1">
    <citation type="submission" date="2017-12" db="EMBL/GenBank/DDBJ databases">
        <title>Sequencing, de novo assembly and annotation of complete genome of a new Thraustochytrid species, strain FCC1311.</title>
        <authorList>
            <person name="Sedici K."/>
            <person name="Godart F."/>
            <person name="Aiese Cigliano R."/>
            <person name="Sanseverino W."/>
            <person name="Barakat M."/>
            <person name="Ortet P."/>
            <person name="Marechal E."/>
            <person name="Cagnac O."/>
            <person name="Amato A."/>
        </authorList>
    </citation>
    <scope>NUCLEOTIDE SEQUENCE [LARGE SCALE GENOMIC DNA]</scope>
</reference>
<dbReference type="InterPro" id="IPR036754">
    <property type="entry name" value="YbaK/aa-tRNA-synt-asso_dom_sf"/>
</dbReference>
<dbReference type="GO" id="GO:0002161">
    <property type="term" value="F:aminoacyl-tRNA deacylase activity"/>
    <property type="evidence" value="ECO:0007669"/>
    <property type="project" value="InterPro"/>
</dbReference>
<dbReference type="OrthoDB" id="10261556at2759"/>
<dbReference type="PANTHER" id="PTHR47765">
    <property type="entry name" value="3'-5' EXONUCLEASE DOMAIN-CONTAINING PROTEIN"/>
    <property type="match status" value="1"/>
</dbReference>